<name>A0A0N4YMY3_NIPBR</name>
<feature type="chain" id="PRO_5043125845" evidence="1">
    <location>
        <begin position="16"/>
        <end position="269"/>
    </location>
</feature>
<dbReference type="InterPro" id="IPR036375">
    <property type="entry name" value="Hemopexin-like_dom_sf"/>
</dbReference>
<evidence type="ECO:0000313" key="4">
    <source>
        <dbReference type="WBParaSite" id="NBR_0001857401-mRNA-1"/>
    </source>
</evidence>
<evidence type="ECO:0000313" key="3">
    <source>
        <dbReference type="Proteomes" id="UP000271162"/>
    </source>
</evidence>
<reference evidence="4" key="1">
    <citation type="submission" date="2017-02" db="UniProtKB">
        <authorList>
            <consortium name="WormBaseParasite"/>
        </authorList>
    </citation>
    <scope>IDENTIFICATION</scope>
</reference>
<keyword evidence="3" id="KW-1185">Reference proteome</keyword>
<dbReference type="WBParaSite" id="NBR_0001857401-mRNA-1">
    <property type="protein sequence ID" value="NBR_0001857401-mRNA-1"/>
    <property type="gene ID" value="NBR_0001857401"/>
</dbReference>
<protein>
    <submittedName>
        <fullName evidence="4">Adipocyte plasma membrane-associated protein</fullName>
    </submittedName>
</protein>
<organism evidence="4">
    <name type="scientific">Nippostrongylus brasiliensis</name>
    <name type="common">Rat hookworm</name>
    <dbReference type="NCBI Taxonomy" id="27835"/>
    <lineage>
        <taxon>Eukaryota</taxon>
        <taxon>Metazoa</taxon>
        <taxon>Ecdysozoa</taxon>
        <taxon>Nematoda</taxon>
        <taxon>Chromadorea</taxon>
        <taxon>Rhabditida</taxon>
        <taxon>Rhabditina</taxon>
        <taxon>Rhabditomorpha</taxon>
        <taxon>Strongyloidea</taxon>
        <taxon>Heligmosomidae</taxon>
        <taxon>Nippostrongylus</taxon>
    </lineage>
</organism>
<dbReference type="AlphaFoldDB" id="A0A0N4YMY3"/>
<feature type="signal peptide" evidence="1">
    <location>
        <begin position="1"/>
        <end position="15"/>
    </location>
</feature>
<sequence length="269" mass="29996">MRLFLLLCIVAVVDAGFFDFLFGRNKNKETTVVHETHPDTGELPGSRANPNLGDEVHIPSGGHGADHRNRVTVKKRKNSDGYGCPIRVDAFCQAGKYSYLFSGGKVAVIQNKEVQAYPAIEEVFPSGPRSVNAAVYDEDRLSVVLIQERKVYAYKKTGGDKFVLDSGFPKELPDNVFTPSGAMVWHDKRQMLLSNAGKFALYDEYWNKSLMTARTADYFKNLPDNVRGLSTWQFGKANVFTKNLVFTYETSLNSTAGDGVPVNVFLRCF</sequence>
<dbReference type="Proteomes" id="UP000271162">
    <property type="component" value="Unassembled WGS sequence"/>
</dbReference>
<dbReference type="Gene3D" id="2.110.10.10">
    <property type="entry name" value="Hemopexin-like domain"/>
    <property type="match status" value="1"/>
</dbReference>
<dbReference type="OMA" id="NGQARIY"/>
<proteinExistence type="predicted"/>
<reference evidence="2 3" key="2">
    <citation type="submission" date="2018-11" db="EMBL/GenBank/DDBJ databases">
        <authorList>
            <consortium name="Pathogen Informatics"/>
        </authorList>
    </citation>
    <scope>NUCLEOTIDE SEQUENCE [LARGE SCALE GENOMIC DNA]</scope>
</reference>
<keyword evidence="1" id="KW-0732">Signal</keyword>
<dbReference type="SUPFAM" id="SSF50923">
    <property type="entry name" value="Hemopexin-like domain"/>
    <property type="match status" value="1"/>
</dbReference>
<dbReference type="EMBL" id="UYSL01023526">
    <property type="protein sequence ID" value="VDL82300.1"/>
    <property type="molecule type" value="Genomic_DNA"/>
</dbReference>
<evidence type="ECO:0000313" key="2">
    <source>
        <dbReference type="EMBL" id="VDL82300.1"/>
    </source>
</evidence>
<gene>
    <name evidence="2" type="ORF">NBR_LOCUS18575</name>
</gene>
<accession>A0A0N4YMY3</accession>
<evidence type="ECO:0000256" key="1">
    <source>
        <dbReference type="SAM" id="SignalP"/>
    </source>
</evidence>